<comment type="caution">
    <text evidence="2">The sequence shown here is derived from an EMBL/GenBank/DDBJ whole genome shotgun (WGS) entry which is preliminary data.</text>
</comment>
<evidence type="ECO:0000313" key="3">
    <source>
        <dbReference type="Proteomes" id="UP000266723"/>
    </source>
</evidence>
<reference evidence="2 3" key="1">
    <citation type="journal article" date="2020" name="BMC Genomics">
        <title>Intraspecific diversification of the crop wild relative Brassica cretica Lam. using demographic model selection.</title>
        <authorList>
            <person name="Kioukis A."/>
            <person name="Michalopoulou V.A."/>
            <person name="Briers L."/>
            <person name="Pirintsos S."/>
            <person name="Studholme D.J."/>
            <person name="Pavlidis P."/>
            <person name="Sarris P.F."/>
        </authorList>
    </citation>
    <scope>NUCLEOTIDE SEQUENCE [LARGE SCALE GENOMIC DNA]</scope>
    <source>
        <strain evidence="3">cv. PFS-1207/04</strain>
    </source>
</reference>
<proteinExistence type="predicted"/>
<evidence type="ECO:0000256" key="1">
    <source>
        <dbReference type="SAM" id="MobiDB-lite"/>
    </source>
</evidence>
<name>A0ABQ7C064_BRACR</name>
<evidence type="ECO:0000313" key="2">
    <source>
        <dbReference type="EMBL" id="KAF3545530.1"/>
    </source>
</evidence>
<dbReference type="Proteomes" id="UP000266723">
    <property type="component" value="Unassembled WGS sequence"/>
</dbReference>
<gene>
    <name evidence="2" type="ORF">DY000_02004181</name>
</gene>
<feature type="compositionally biased region" description="Basic and acidic residues" evidence="1">
    <location>
        <begin position="1"/>
        <end position="12"/>
    </location>
</feature>
<keyword evidence="3" id="KW-1185">Reference proteome</keyword>
<protein>
    <submittedName>
        <fullName evidence="2">Uncharacterized protein</fullName>
    </submittedName>
</protein>
<feature type="region of interest" description="Disordered" evidence="1">
    <location>
        <begin position="1"/>
        <end position="25"/>
    </location>
</feature>
<accession>A0ABQ7C064</accession>
<organism evidence="2 3">
    <name type="scientific">Brassica cretica</name>
    <name type="common">Mustard</name>
    <dbReference type="NCBI Taxonomy" id="69181"/>
    <lineage>
        <taxon>Eukaryota</taxon>
        <taxon>Viridiplantae</taxon>
        <taxon>Streptophyta</taxon>
        <taxon>Embryophyta</taxon>
        <taxon>Tracheophyta</taxon>
        <taxon>Spermatophyta</taxon>
        <taxon>Magnoliopsida</taxon>
        <taxon>eudicotyledons</taxon>
        <taxon>Gunneridae</taxon>
        <taxon>Pentapetalae</taxon>
        <taxon>rosids</taxon>
        <taxon>malvids</taxon>
        <taxon>Brassicales</taxon>
        <taxon>Brassicaceae</taxon>
        <taxon>Brassiceae</taxon>
        <taxon>Brassica</taxon>
    </lineage>
</organism>
<sequence>MRNLARGRERISTGELGCAHGESGQPRSAILKKAHENGLERSKPLRKLQELMTQLRAGSVAIKLR</sequence>
<dbReference type="EMBL" id="QGKV02000832">
    <property type="protein sequence ID" value="KAF3545530.1"/>
    <property type="molecule type" value="Genomic_DNA"/>
</dbReference>